<dbReference type="OrthoDB" id="2523718at2759"/>
<comment type="caution">
    <text evidence="2">The sequence shown here is derived from an EMBL/GenBank/DDBJ whole genome shotgun (WGS) entry which is preliminary data.</text>
</comment>
<reference evidence="2 3" key="1">
    <citation type="submission" date="2019-03" db="EMBL/GenBank/DDBJ databases">
        <title>Rhodosporidium diobovatum UCD-FST 08-225 genome sequencing, assembly, and annotation.</title>
        <authorList>
            <person name="Fakankun I.U."/>
            <person name="Fristensky B."/>
            <person name="Levin D.B."/>
        </authorList>
    </citation>
    <scope>NUCLEOTIDE SEQUENCE [LARGE SCALE GENOMIC DNA]</scope>
    <source>
        <strain evidence="2 3">UCD-FST 08-225</strain>
    </source>
</reference>
<keyword evidence="3" id="KW-1185">Reference proteome</keyword>
<dbReference type="InterPro" id="IPR045325">
    <property type="entry name" value="TMEM70/TMEM186/TMEM223"/>
</dbReference>
<sequence length="380" mass="40922">MQRAPTLVFLVHRHAAQPTLRAFSTHPALLSKASKDRRVKWTRPASKATTNPGQAGTDAARAGAPTTGGGLFEGEQDVTPDAIERDMLAVQGEVRRQVGNGKERENLAGTDVGAGGQPSVQPSPPPSSSGSKGPEEQASVEGPGELIYTSTPPFNVPLMLSVSFVMSVFCLACADFAWTGIELYDEETGTYEVTPAWKRYTLAGSAATVGVGIAVWGSLAPTRLITRMTLHRTAGSMHSPLPFPRDSTNPLTPLLRKIGQKPRAVPLARIRLLGPISASAKPYHPLTQAEPSKPPGRLSTLLRPLRKKLLAPPANKPQPTPWNNKRLSHSPFVIEGDRASYSLAVKRAPEPFSDKGAWCKDWDALERALLGVDETKWTSR</sequence>
<dbReference type="AlphaFoldDB" id="A0A5C5G0L6"/>
<name>A0A5C5G0L6_9BASI</name>
<evidence type="ECO:0000313" key="2">
    <source>
        <dbReference type="EMBL" id="TNY22096.1"/>
    </source>
</evidence>
<organism evidence="2 3">
    <name type="scientific">Rhodotorula diobovata</name>
    <dbReference type="NCBI Taxonomy" id="5288"/>
    <lineage>
        <taxon>Eukaryota</taxon>
        <taxon>Fungi</taxon>
        <taxon>Dikarya</taxon>
        <taxon>Basidiomycota</taxon>
        <taxon>Pucciniomycotina</taxon>
        <taxon>Microbotryomycetes</taxon>
        <taxon>Sporidiobolales</taxon>
        <taxon>Sporidiobolaceae</taxon>
        <taxon>Rhodotorula</taxon>
    </lineage>
</organism>
<feature type="region of interest" description="Disordered" evidence="1">
    <location>
        <begin position="34"/>
        <end position="76"/>
    </location>
</feature>
<proteinExistence type="predicted"/>
<protein>
    <submittedName>
        <fullName evidence="2">Uncharacterized protein</fullName>
    </submittedName>
</protein>
<evidence type="ECO:0000313" key="3">
    <source>
        <dbReference type="Proteomes" id="UP000311382"/>
    </source>
</evidence>
<dbReference type="EMBL" id="SOZI01000031">
    <property type="protein sequence ID" value="TNY22096.1"/>
    <property type="molecule type" value="Genomic_DNA"/>
</dbReference>
<accession>A0A5C5G0L6</accession>
<evidence type="ECO:0000256" key="1">
    <source>
        <dbReference type="SAM" id="MobiDB-lite"/>
    </source>
</evidence>
<dbReference type="Pfam" id="PF06979">
    <property type="entry name" value="TMEM70"/>
    <property type="match status" value="1"/>
</dbReference>
<dbReference type="Proteomes" id="UP000311382">
    <property type="component" value="Unassembled WGS sequence"/>
</dbReference>
<feature type="compositionally biased region" description="Low complexity" evidence="1">
    <location>
        <begin position="53"/>
        <end position="65"/>
    </location>
</feature>
<feature type="compositionally biased region" description="Basic and acidic residues" evidence="1">
    <location>
        <begin position="94"/>
        <end position="106"/>
    </location>
</feature>
<feature type="region of interest" description="Disordered" evidence="1">
    <location>
        <begin position="94"/>
        <end position="146"/>
    </location>
</feature>
<gene>
    <name evidence="2" type="ORF">DMC30DRAFT_415435</name>
</gene>